<reference evidence="1" key="1">
    <citation type="journal article" date="2020" name="Stud. Mycol.">
        <title>101 Dothideomycetes genomes: a test case for predicting lifestyles and emergence of pathogens.</title>
        <authorList>
            <person name="Haridas S."/>
            <person name="Albert R."/>
            <person name="Binder M."/>
            <person name="Bloem J."/>
            <person name="Labutti K."/>
            <person name="Salamov A."/>
            <person name="Andreopoulos B."/>
            <person name="Baker S."/>
            <person name="Barry K."/>
            <person name="Bills G."/>
            <person name="Bluhm B."/>
            <person name="Cannon C."/>
            <person name="Castanera R."/>
            <person name="Culley D."/>
            <person name="Daum C."/>
            <person name="Ezra D."/>
            <person name="Gonzalez J."/>
            <person name="Henrissat B."/>
            <person name="Kuo A."/>
            <person name="Liang C."/>
            <person name="Lipzen A."/>
            <person name="Lutzoni F."/>
            <person name="Magnuson J."/>
            <person name="Mondo S."/>
            <person name="Nolan M."/>
            <person name="Ohm R."/>
            <person name="Pangilinan J."/>
            <person name="Park H.-J."/>
            <person name="Ramirez L."/>
            <person name="Alfaro M."/>
            <person name="Sun H."/>
            <person name="Tritt A."/>
            <person name="Yoshinaga Y."/>
            <person name="Zwiers L.-H."/>
            <person name="Turgeon B."/>
            <person name="Goodwin S."/>
            <person name="Spatafora J."/>
            <person name="Crous P."/>
            <person name="Grigoriev I."/>
        </authorList>
    </citation>
    <scope>NUCLEOTIDE SEQUENCE</scope>
    <source>
        <strain evidence="1">CBS 207.26</strain>
    </source>
</reference>
<dbReference type="EMBL" id="ML994624">
    <property type="protein sequence ID" value="KAF2188227.1"/>
    <property type="molecule type" value="Genomic_DNA"/>
</dbReference>
<evidence type="ECO:0000313" key="1">
    <source>
        <dbReference type="EMBL" id="KAF2188227.1"/>
    </source>
</evidence>
<dbReference type="Proteomes" id="UP000800200">
    <property type="component" value="Unassembled WGS sequence"/>
</dbReference>
<keyword evidence="2" id="KW-1185">Reference proteome</keyword>
<name>A0A6A6E8D7_9PEZI</name>
<evidence type="ECO:0000313" key="2">
    <source>
        <dbReference type="Proteomes" id="UP000800200"/>
    </source>
</evidence>
<gene>
    <name evidence="1" type="ORF">K469DRAFT_703703</name>
</gene>
<organism evidence="1 2">
    <name type="scientific">Zopfia rhizophila CBS 207.26</name>
    <dbReference type="NCBI Taxonomy" id="1314779"/>
    <lineage>
        <taxon>Eukaryota</taxon>
        <taxon>Fungi</taxon>
        <taxon>Dikarya</taxon>
        <taxon>Ascomycota</taxon>
        <taxon>Pezizomycotina</taxon>
        <taxon>Dothideomycetes</taxon>
        <taxon>Dothideomycetes incertae sedis</taxon>
        <taxon>Zopfiaceae</taxon>
        <taxon>Zopfia</taxon>
    </lineage>
</organism>
<protein>
    <submittedName>
        <fullName evidence="1">Uncharacterized protein</fullName>
    </submittedName>
</protein>
<dbReference type="AlphaFoldDB" id="A0A6A6E8D7"/>
<accession>A0A6A6E8D7</accession>
<proteinExistence type="predicted"/>
<sequence>MALKLASALQRGGMLVWCRVQLKQGIRHVIFYGRNVKPSYDRSGRYRLIGTCCIHRIMKGEVMQFEGTESEMFVLH</sequence>